<evidence type="ECO:0000313" key="2">
    <source>
        <dbReference type="EMBL" id="GFS59009.1"/>
    </source>
</evidence>
<organism evidence="2 3">
    <name type="scientific">Nephila pilipes</name>
    <name type="common">Giant wood spider</name>
    <name type="synonym">Nephila maculata</name>
    <dbReference type="NCBI Taxonomy" id="299642"/>
    <lineage>
        <taxon>Eukaryota</taxon>
        <taxon>Metazoa</taxon>
        <taxon>Ecdysozoa</taxon>
        <taxon>Arthropoda</taxon>
        <taxon>Chelicerata</taxon>
        <taxon>Arachnida</taxon>
        <taxon>Araneae</taxon>
        <taxon>Araneomorphae</taxon>
        <taxon>Entelegynae</taxon>
        <taxon>Araneoidea</taxon>
        <taxon>Nephilidae</taxon>
        <taxon>Nephila</taxon>
    </lineage>
</organism>
<dbReference type="InterPro" id="IPR012912">
    <property type="entry name" value="Plasmid_pRiA4b_Orf3-like"/>
</dbReference>
<dbReference type="OrthoDB" id="407198at2759"/>
<evidence type="ECO:0000259" key="1">
    <source>
        <dbReference type="Pfam" id="PF07929"/>
    </source>
</evidence>
<dbReference type="SUPFAM" id="SSF159941">
    <property type="entry name" value="MM3350-like"/>
    <property type="match status" value="1"/>
</dbReference>
<protein>
    <submittedName>
        <fullName evidence="2">Uncharacterized protein y4hQ</fullName>
    </submittedName>
</protein>
<proteinExistence type="predicted"/>
<dbReference type="Gene3D" id="3.10.290.30">
    <property type="entry name" value="MM3350-like"/>
    <property type="match status" value="1"/>
</dbReference>
<reference evidence="2" key="1">
    <citation type="submission" date="2020-08" db="EMBL/GenBank/DDBJ databases">
        <title>Multicomponent nature underlies the extraordinary mechanical properties of spider dragline silk.</title>
        <authorList>
            <person name="Kono N."/>
            <person name="Nakamura H."/>
            <person name="Mori M."/>
            <person name="Yoshida Y."/>
            <person name="Ohtoshi R."/>
            <person name="Malay A.D."/>
            <person name="Moran D.A.P."/>
            <person name="Tomita M."/>
            <person name="Numata K."/>
            <person name="Arakawa K."/>
        </authorList>
    </citation>
    <scope>NUCLEOTIDE SEQUENCE</scope>
</reference>
<dbReference type="EMBL" id="BMAW01093163">
    <property type="protein sequence ID" value="GFS59009.1"/>
    <property type="molecule type" value="Genomic_DNA"/>
</dbReference>
<dbReference type="Proteomes" id="UP000887013">
    <property type="component" value="Unassembled WGS sequence"/>
</dbReference>
<evidence type="ECO:0000313" key="3">
    <source>
        <dbReference type="Proteomes" id="UP000887013"/>
    </source>
</evidence>
<feature type="domain" description="Plasmid pRiA4b Orf3-like" evidence="1">
    <location>
        <begin position="8"/>
        <end position="198"/>
    </location>
</feature>
<dbReference type="PANTHER" id="PTHR41878">
    <property type="entry name" value="LEXA REPRESSOR-RELATED"/>
    <property type="match status" value="1"/>
</dbReference>
<dbReference type="InterPro" id="IPR024047">
    <property type="entry name" value="MM3350-like_sf"/>
</dbReference>
<sequence length="215" mass="25245">MTSEDSRIFQFKISLKCIKPKIWRRIQVPSSYNFLQLHYAIQDSMGWKSRFTDYHLHVFRRRFGPFGRSGCIEIGKPIDTSSNFMGFWDRVEIVPEEVAKIDEYFGCVKTKYVYLYDFGDDWEHEIVLEKVLPAVEGYTYPKCISGKRACPPEDCGGYDGYDDHLKIVRNSKHPEHKKHLEWVKSQDAKLDPEEFDPKAVKFYEGNPNKGRESNL</sequence>
<keyword evidence="3" id="KW-1185">Reference proteome</keyword>
<dbReference type="Pfam" id="PF07929">
    <property type="entry name" value="PRiA4_ORF3"/>
    <property type="match status" value="1"/>
</dbReference>
<dbReference type="AlphaFoldDB" id="A0A8X6IUY2"/>
<dbReference type="PANTHER" id="PTHR41878:SF1">
    <property type="entry name" value="TNPR PROTEIN"/>
    <property type="match status" value="1"/>
</dbReference>
<gene>
    <name evidence="2" type="primary">NGR_a03330</name>
    <name evidence="2" type="ORF">NPIL_580621</name>
</gene>
<accession>A0A8X6IUY2</accession>
<name>A0A8X6IUY2_NEPPI</name>
<comment type="caution">
    <text evidence="2">The sequence shown here is derived from an EMBL/GenBank/DDBJ whole genome shotgun (WGS) entry which is preliminary data.</text>
</comment>